<organism evidence="5 6">
    <name type="scientific">Blyttiomyces helicus</name>
    <dbReference type="NCBI Taxonomy" id="388810"/>
    <lineage>
        <taxon>Eukaryota</taxon>
        <taxon>Fungi</taxon>
        <taxon>Fungi incertae sedis</taxon>
        <taxon>Chytridiomycota</taxon>
        <taxon>Chytridiomycota incertae sedis</taxon>
        <taxon>Chytridiomycetes</taxon>
        <taxon>Chytridiomycetes incertae sedis</taxon>
        <taxon>Blyttiomyces</taxon>
    </lineage>
</organism>
<feature type="domain" description="CUB" evidence="4">
    <location>
        <begin position="31"/>
        <end position="150"/>
    </location>
</feature>
<dbReference type="SUPFAM" id="SSF49854">
    <property type="entry name" value="Spermadhesin, CUB domain"/>
    <property type="match status" value="1"/>
</dbReference>
<dbReference type="CDD" id="cd00041">
    <property type="entry name" value="CUB"/>
    <property type="match status" value="1"/>
</dbReference>
<dbReference type="EMBL" id="KZ994591">
    <property type="protein sequence ID" value="RKO92549.1"/>
    <property type="molecule type" value="Genomic_DNA"/>
</dbReference>
<keyword evidence="1" id="KW-0677">Repeat</keyword>
<reference evidence="6" key="1">
    <citation type="journal article" date="2018" name="Nat. Microbiol.">
        <title>Leveraging single-cell genomics to expand the fungal tree of life.</title>
        <authorList>
            <person name="Ahrendt S.R."/>
            <person name="Quandt C.A."/>
            <person name="Ciobanu D."/>
            <person name="Clum A."/>
            <person name="Salamov A."/>
            <person name="Andreopoulos B."/>
            <person name="Cheng J.F."/>
            <person name="Woyke T."/>
            <person name="Pelin A."/>
            <person name="Henrissat B."/>
            <person name="Reynolds N.K."/>
            <person name="Benny G.L."/>
            <person name="Smith M.E."/>
            <person name="James T.Y."/>
            <person name="Grigoriev I.V."/>
        </authorList>
    </citation>
    <scope>NUCLEOTIDE SEQUENCE [LARGE SCALE GENOMIC DNA]</scope>
</reference>
<feature type="signal peptide" evidence="3">
    <location>
        <begin position="1"/>
        <end position="25"/>
    </location>
</feature>
<accession>A0A4P9WI60</accession>
<dbReference type="PROSITE" id="PS01180">
    <property type="entry name" value="CUB"/>
    <property type="match status" value="1"/>
</dbReference>
<dbReference type="OrthoDB" id="2156966at2759"/>
<evidence type="ECO:0000313" key="5">
    <source>
        <dbReference type="EMBL" id="RKO92549.1"/>
    </source>
</evidence>
<evidence type="ECO:0000256" key="1">
    <source>
        <dbReference type="ARBA" id="ARBA00022737"/>
    </source>
</evidence>
<dbReference type="InterPro" id="IPR000742">
    <property type="entry name" value="EGF"/>
</dbReference>
<dbReference type="SMART" id="SM00042">
    <property type="entry name" value="CUB"/>
    <property type="match status" value="1"/>
</dbReference>
<feature type="chain" id="PRO_5020248043" description="CUB domain-containing protein" evidence="3">
    <location>
        <begin position="26"/>
        <end position="202"/>
    </location>
</feature>
<dbReference type="Pfam" id="PF23106">
    <property type="entry name" value="EGF_Teneurin"/>
    <property type="match status" value="1"/>
</dbReference>
<sequence>MSRENIQLACALALIVCLPWNSVKAEIATSCQNGVENGVLLNLTDPWGFIWAPDNLASYVPNSNCLWLLSPQVNGSSVQSISIKIIQMETESCCDYFAVYNGTTIDSPLVVQIYGTAMPAVVVEGETALLQLSSDGTVDRDGVAAFYWATEVEDEIPWDSLPCPFDCFGRGTCVKGTCVCDHGYLGGLCKNDDSKRIFERAI</sequence>
<keyword evidence="2" id="KW-1015">Disulfide bond</keyword>
<dbReference type="AlphaFoldDB" id="A0A4P9WI60"/>
<evidence type="ECO:0000259" key="4">
    <source>
        <dbReference type="PROSITE" id="PS01180"/>
    </source>
</evidence>
<dbReference type="Gene3D" id="2.60.120.290">
    <property type="entry name" value="Spermadhesin, CUB domain"/>
    <property type="match status" value="1"/>
</dbReference>
<evidence type="ECO:0000313" key="6">
    <source>
        <dbReference type="Proteomes" id="UP000269721"/>
    </source>
</evidence>
<dbReference type="PANTHER" id="PTHR24251">
    <property type="entry name" value="OVOCHYMASE-RELATED"/>
    <property type="match status" value="1"/>
</dbReference>
<keyword evidence="3" id="KW-0732">Signal</keyword>
<dbReference type="Proteomes" id="UP000269721">
    <property type="component" value="Unassembled WGS sequence"/>
</dbReference>
<evidence type="ECO:0000256" key="2">
    <source>
        <dbReference type="ARBA" id="ARBA00023157"/>
    </source>
</evidence>
<evidence type="ECO:0000256" key="3">
    <source>
        <dbReference type="SAM" id="SignalP"/>
    </source>
</evidence>
<dbReference type="InterPro" id="IPR035914">
    <property type="entry name" value="Sperma_CUB_dom_sf"/>
</dbReference>
<dbReference type="Pfam" id="PF00431">
    <property type="entry name" value="CUB"/>
    <property type="match status" value="1"/>
</dbReference>
<gene>
    <name evidence="5" type="ORF">BDK51DRAFT_28671</name>
</gene>
<name>A0A4P9WI60_9FUNG</name>
<dbReference type="Gene3D" id="2.10.25.10">
    <property type="entry name" value="Laminin"/>
    <property type="match status" value="1"/>
</dbReference>
<dbReference type="PROSITE" id="PS01186">
    <property type="entry name" value="EGF_2"/>
    <property type="match status" value="1"/>
</dbReference>
<keyword evidence="6" id="KW-1185">Reference proteome</keyword>
<proteinExistence type="predicted"/>
<dbReference type="InterPro" id="IPR000859">
    <property type="entry name" value="CUB_dom"/>
</dbReference>
<protein>
    <recommendedName>
        <fullName evidence="4">CUB domain-containing protein</fullName>
    </recommendedName>
</protein>